<protein>
    <submittedName>
        <fullName evidence="2">Uncharacterized protein</fullName>
    </submittedName>
</protein>
<gene>
    <name evidence="2" type="ORF">THAOC_33895</name>
</gene>
<accession>K0R4D2</accession>
<dbReference type="Proteomes" id="UP000266841">
    <property type="component" value="Unassembled WGS sequence"/>
</dbReference>
<feature type="region of interest" description="Disordered" evidence="1">
    <location>
        <begin position="112"/>
        <end position="164"/>
    </location>
</feature>
<evidence type="ECO:0000256" key="1">
    <source>
        <dbReference type="SAM" id="MobiDB-lite"/>
    </source>
</evidence>
<feature type="compositionally biased region" description="Low complexity" evidence="1">
    <location>
        <begin position="112"/>
        <end position="128"/>
    </location>
</feature>
<comment type="caution">
    <text evidence="2">The sequence shown here is derived from an EMBL/GenBank/DDBJ whole genome shotgun (WGS) entry which is preliminary data.</text>
</comment>
<evidence type="ECO:0000313" key="3">
    <source>
        <dbReference type="Proteomes" id="UP000266841"/>
    </source>
</evidence>
<name>K0R4D2_THAOC</name>
<feature type="non-terminal residue" evidence="2">
    <location>
        <position position="1"/>
    </location>
</feature>
<dbReference type="EMBL" id="AGNL01046995">
    <property type="protein sequence ID" value="EJK47385.1"/>
    <property type="molecule type" value="Genomic_DNA"/>
</dbReference>
<sequence>SFSPTESPVMAPELGNIGTNRIPVPVTEGQTTLIGALENSSPAPPLPNPLRLTQIIRQARNGSCARNNPRGRRIAYTPQDGYFGRDRCTYEICDSRGMCGNVELFVLVEPGETETPTESPSVTPTRSPNGDPTMHPSMFPTLAPSDSPTSGPTSEPALQPVINNYGKPRDRVRVEFNATTRLRVLETSKAAEGQGPLFIFNITEPARQGTCEITVRELRIDYTPRDFFDDRCSYLVCDQRNQCAQATLYIRVSLFEPSSQPSGSPTLPPVPTVSPKPSGETLSPTGEPTGQAPDPSIRPRYVKL</sequence>
<feature type="compositionally biased region" description="Polar residues" evidence="1">
    <location>
        <begin position="144"/>
        <end position="153"/>
    </location>
</feature>
<feature type="region of interest" description="Disordered" evidence="1">
    <location>
        <begin position="258"/>
        <end position="304"/>
    </location>
</feature>
<dbReference type="Pfam" id="PF17963">
    <property type="entry name" value="Big_9"/>
    <property type="match status" value="1"/>
</dbReference>
<reference evidence="2 3" key="1">
    <citation type="journal article" date="2012" name="Genome Biol.">
        <title>Genome and low-iron response of an oceanic diatom adapted to chronic iron limitation.</title>
        <authorList>
            <person name="Lommer M."/>
            <person name="Specht M."/>
            <person name="Roy A.S."/>
            <person name="Kraemer L."/>
            <person name="Andreson R."/>
            <person name="Gutowska M.A."/>
            <person name="Wolf J."/>
            <person name="Bergner S.V."/>
            <person name="Schilhabel M.B."/>
            <person name="Klostermeier U.C."/>
            <person name="Beiko R.G."/>
            <person name="Rosenstiel P."/>
            <person name="Hippler M."/>
            <person name="Laroche J."/>
        </authorList>
    </citation>
    <scope>NUCLEOTIDE SEQUENCE [LARGE SCALE GENOMIC DNA]</scope>
    <source>
        <strain evidence="2 3">CCMP1005</strain>
    </source>
</reference>
<dbReference type="AlphaFoldDB" id="K0R4D2"/>
<evidence type="ECO:0000313" key="2">
    <source>
        <dbReference type="EMBL" id="EJK47385.1"/>
    </source>
</evidence>
<organism evidence="2 3">
    <name type="scientific">Thalassiosira oceanica</name>
    <name type="common">Marine diatom</name>
    <dbReference type="NCBI Taxonomy" id="159749"/>
    <lineage>
        <taxon>Eukaryota</taxon>
        <taxon>Sar</taxon>
        <taxon>Stramenopiles</taxon>
        <taxon>Ochrophyta</taxon>
        <taxon>Bacillariophyta</taxon>
        <taxon>Coscinodiscophyceae</taxon>
        <taxon>Thalassiosirophycidae</taxon>
        <taxon>Thalassiosirales</taxon>
        <taxon>Thalassiosiraceae</taxon>
        <taxon>Thalassiosira</taxon>
    </lineage>
</organism>
<dbReference type="Gene3D" id="2.60.40.3440">
    <property type="match status" value="1"/>
</dbReference>
<keyword evidence="3" id="KW-1185">Reference proteome</keyword>
<proteinExistence type="predicted"/>